<feature type="domain" description="CCHC-type" evidence="7">
    <location>
        <begin position="282"/>
        <end position="297"/>
    </location>
</feature>
<dbReference type="Proteomes" id="UP000078492">
    <property type="component" value="Unassembled WGS sequence"/>
</dbReference>
<accession>A0A151JCF0</accession>
<feature type="compositionally biased region" description="Low complexity" evidence="6">
    <location>
        <begin position="85"/>
        <end position="101"/>
    </location>
</feature>
<evidence type="ECO:0000256" key="2">
    <source>
        <dbReference type="ARBA" id="ARBA00022737"/>
    </source>
</evidence>
<feature type="domain" description="CCHC-type" evidence="7">
    <location>
        <begin position="333"/>
        <end position="349"/>
    </location>
</feature>
<evidence type="ECO:0000259" key="7">
    <source>
        <dbReference type="PROSITE" id="PS50158"/>
    </source>
</evidence>
<keyword evidence="3 5" id="KW-0863">Zinc-finger</keyword>
<dbReference type="InterPro" id="IPR036875">
    <property type="entry name" value="Znf_CCHC_sf"/>
</dbReference>
<name>A0A151JCF0_9HYME</name>
<dbReference type="Pfam" id="PF00098">
    <property type="entry name" value="zf-CCHC"/>
    <property type="match status" value="1"/>
</dbReference>
<dbReference type="SMART" id="SM00343">
    <property type="entry name" value="ZnF_C2HC"/>
    <property type="match status" value="4"/>
</dbReference>
<dbReference type="SUPFAM" id="SSF57756">
    <property type="entry name" value="Retrovirus zinc finger-like domains"/>
    <property type="match status" value="2"/>
</dbReference>
<proteinExistence type="predicted"/>
<feature type="compositionally biased region" description="Basic and acidic residues" evidence="6">
    <location>
        <begin position="102"/>
        <end position="119"/>
    </location>
</feature>
<gene>
    <name evidence="8" type="ORF">ALC57_04105</name>
</gene>
<reference evidence="8 9" key="1">
    <citation type="submission" date="2015-09" db="EMBL/GenBank/DDBJ databases">
        <title>Trachymyrmex cornetzi WGS genome.</title>
        <authorList>
            <person name="Nygaard S."/>
            <person name="Hu H."/>
            <person name="Boomsma J."/>
            <person name="Zhang G."/>
        </authorList>
    </citation>
    <scope>NUCLEOTIDE SEQUENCE [LARGE SCALE GENOMIC DNA]</scope>
    <source>
        <strain evidence="8">Tcor2-1</strain>
        <tissue evidence="8">Whole body</tissue>
    </source>
</reference>
<feature type="compositionally biased region" description="Polar residues" evidence="6">
    <location>
        <begin position="144"/>
        <end position="155"/>
    </location>
</feature>
<dbReference type="GO" id="GO:0003676">
    <property type="term" value="F:nucleic acid binding"/>
    <property type="evidence" value="ECO:0007669"/>
    <property type="project" value="InterPro"/>
</dbReference>
<dbReference type="EMBL" id="KQ979038">
    <property type="protein sequence ID" value="KYN23469.1"/>
    <property type="molecule type" value="Genomic_DNA"/>
</dbReference>
<evidence type="ECO:0000256" key="3">
    <source>
        <dbReference type="ARBA" id="ARBA00022771"/>
    </source>
</evidence>
<dbReference type="PANTHER" id="PTHR46242">
    <property type="entry name" value="ZINC FINGER CCHC DOMAIN-CONTAINING PROTEIN 9 ZCCHC9"/>
    <property type="match status" value="1"/>
</dbReference>
<dbReference type="KEGG" id="tcz:108758267"/>
<keyword evidence="9" id="KW-1185">Reference proteome</keyword>
<dbReference type="InterPro" id="IPR042246">
    <property type="entry name" value="ZCCHC9"/>
</dbReference>
<feature type="compositionally biased region" description="Basic and acidic residues" evidence="6">
    <location>
        <begin position="44"/>
        <end position="55"/>
    </location>
</feature>
<evidence type="ECO:0000313" key="8">
    <source>
        <dbReference type="EMBL" id="KYN23469.1"/>
    </source>
</evidence>
<keyword evidence="4" id="KW-0862">Zinc</keyword>
<keyword evidence="2" id="KW-0677">Repeat</keyword>
<feature type="compositionally biased region" description="Basic residues" evidence="6">
    <location>
        <begin position="75"/>
        <end position="84"/>
    </location>
</feature>
<sequence length="419" mass="48406">MTRFARAKGSKASNERLPNEATPWNVMKQQIEENKNKPLKKKSAKELLKEHEDLNHSTNENIQEWAEFEDNRSKSDKRKHKNSNSKKNFAKNSENNVTSESNVKESQKTEEKFETDRKTTKFSNKKKKKQDINNTISNEKDSAQELNTSQDTHSNYVVLSKRQKRNQKRKLEMSNDGFKRFKKDVSGKNSNIHTREEKIKKKGEYKRRKPDAGVTKIIINGVETEIVMYDRFPVKKEDAERLAELKQKMIMKGIPKSEVDLAMKLERRKAEKALARIRKFVCFNCRKSGHNLSDCPELDRSEACTGICFKCGSTEHTHFECKVNKDSTYRYAKCFICREQGHIAMQCPDNPKGVYPHGGCCKICGAVTHLKKDCPDLVNAKEDNIVTVEKMDNSAIESLEKDTKEKCESNKPKNKIIKF</sequence>
<dbReference type="AlphaFoldDB" id="A0A151JCF0"/>
<evidence type="ECO:0000256" key="5">
    <source>
        <dbReference type="PROSITE-ProRule" id="PRU00047"/>
    </source>
</evidence>
<dbReference type="PROSITE" id="PS50158">
    <property type="entry name" value="ZF_CCHC"/>
    <property type="match status" value="2"/>
</dbReference>
<feature type="region of interest" description="Disordered" evidence="6">
    <location>
        <begin position="1"/>
        <end position="155"/>
    </location>
</feature>
<dbReference type="GO" id="GO:0005730">
    <property type="term" value="C:nucleolus"/>
    <property type="evidence" value="ECO:0007669"/>
    <property type="project" value="TreeGrafter"/>
</dbReference>
<evidence type="ECO:0000313" key="9">
    <source>
        <dbReference type="Proteomes" id="UP000078492"/>
    </source>
</evidence>
<evidence type="ECO:0000256" key="1">
    <source>
        <dbReference type="ARBA" id="ARBA00022723"/>
    </source>
</evidence>
<dbReference type="InterPro" id="IPR001878">
    <property type="entry name" value="Znf_CCHC"/>
</dbReference>
<evidence type="ECO:0000256" key="4">
    <source>
        <dbReference type="ARBA" id="ARBA00022833"/>
    </source>
</evidence>
<dbReference type="GO" id="GO:0008270">
    <property type="term" value="F:zinc ion binding"/>
    <property type="evidence" value="ECO:0007669"/>
    <property type="project" value="UniProtKB-KW"/>
</dbReference>
<dbReference type="FunFam" id="4.10.60.10:FF:000091">
    <property type="entry name" value="Zinc finger CCHC-type-containing 9"/>
    <property type="match status" value="1"/>
</dbReference>
<organism evidence="8 9">
    <name type="scientific">Trachymyrmex cornetzi</name>
    <dbReference type="NCBI Taxonomy" id="471704"/>
    <lineage>
        <taxon>Eukaryota</taxon>
        <taxon>Metazoa</taxon>
        <taxon>Ecdysozoa</taxon>
        <taxon>Arthropoda</taxon>
        <taxon>Hexapoda</taxon>
        <taxon>Insecta</taxon>
        <taxon>Pterygota</taxon>
        <taxon>Neoptera</taxon>
        <taxon>Endopterygota</taxon>
        <taxon>Hymenoptera</taxon>
        <taxon>Apocrita</taxon>
        <taxon>Aculeata</taxon>
        <taxon>Formicoidea</taxon>
        <taxon>Formicidae</taxon>
        <taxon>Myrmicinae</taxon>
        <taxon>Trachymyrmex</taxon>
    </lineage>
</organism>
<dbReference type="PANTHER" id="PTHR46242:SF1">
    <property type="entry name" value="ZINC FINGER CCHC DOMAIN-CONTAINING PROTEIN 9"/>
    <property type="match status" value="1"/>
</dbReference>
<dbReference type="Gene3D" id="4.10.60.10">
    <property type="entry name" value="Zinc finger, CCHC-type"/>
    <property type="match status" value="2"/>
</dbReference>
<dbReference type="OrthoDB" id="3863715at2759"/>
<keyword evidence="1" id="KW-0479">Metal-binding</keyword>
<evidence type="ECO:0000256" key="6">
    <source>
        <dbReference type="SAM" id="MobiDB-lite"/>
    </source>
</evidence>
<dbReference type="STRING" id="471704.A0A151JCF0"/>
<protein>
    <submittedName>
        <fullName evidence="8">Zinc finger CCHC domain-containing protein 9</fullName>
    </submittedName>
</protein>